<reference evidence="8" key="1">
    <citation type="submission" date="2017-11" db="EMBL/GenBank/DDBJ databases">
        <authorList>
            <person name="Chan K.G."/>
            <person name="Lee L.S."/>
        </authorList>
    </citation>
    <scope>NUCLEOTIDE SEQUENCE [LARGE SCALE GENOMIC DNA]</scope>
    <source>
        <strain evidence="8">DSM 100970</strain>
    </source>
</reference>
<dbReference type="EMBL" id="CP024847">
    <property type="protein sequence ID" value="AUR51019.1"/>
    <property type="molecule type" value="Genomic_DNA"/>
</dbReference>
<gene>
    <name evidence="7" type="ORF">CUN60_01430</name>
</gene>
<evidence type="ECO:0000256" key="4">
    <source>
        <dbReference type="ARBA" id="ARBA00023139"/>
    </source>
</evidence>
<dbReference type="KEGG" id="nba:CUN60_01430"/>
<evidence type="ECO:0000256" key="2">
    <source>
        <dbReference type="ARBA" id="ARBA00022729"/>
    </source>
</evidence>
<organism evidence="7 8">
    <name type="scientific">Aquella oligotrophica</name>
    <dbReference type="NCBI Taxonomy" id="2067065"/>
    <lineage>
        <taxon>Bacteria</taxon>
        <taxon>Pseudomonadati</taxon>
        <taxon>Pseudomonadota</taxon>
        <taxon>Betaproteobacteria</taxon>
        <taxon>Neisseriales</taxon>
        <taxon>Neisseriaceae</taxon>
        <taxon>Aquella</taxon>
    </lineage>
</organism>
<comment type="subcellular location">
    <subcellularLocation>
        <location evidence="1">Cell outer membrane</location>
        <topology evidence="1">Lipid-anchor</topology>
    </subcellularLocation>
</comment>
<keyword evidence="4" id="KW-0564">Palmitate</keyword>
<keyword evidence="6" id="KW-0449">Lipoprotein</keyword>
<name>A0A2I7N3J9_9NEIS</name>
<dbReference type="RefSeq" id="WP_102950319.1">
    <property type="nucleotide sequence ID" value="NZ_CP024847.1"/>
</dbReference>
<keyword evidence="5" id="KW-0998">Cell outer membrane</keyword>
<evidence type="ECO:0000256" key="5">
    <source>
        <dbReference type="ARBA" id="ARBA00023237"/>
    </source>
</evidence>
<accession>A0A2I7N3J9</accession>
<sequence>MIRLFVVIISSLGILVACGYKGPLYLPKKNNNPPSAATSVPIKAESTPAVAESAINNKNKES</sequence>
<evidence type="ECO:0000313" key="8">
    <source>
        <dbReference type="Proteomes" id="UP000236655"/>
    </source>
</evidence>
<keyword evidence="8" id="KW-1185">Reference proteome</keyword>
<proteinExistence type="predicted"/>
<keyword evidence="2" id="KW-0732">Signal</keyword>
<keyword evidence="3" id="KW-0472">Membrane</keyword>
<dbReference type="GO" id="GO:0009279">
    <property type="term" value="C:cell outer membrane"/>
    <property type="evidence" value="ECO:0007669"/>
    <property type="project" value="UniProtKB-SubCell"/>
</dbReference>
<evidence type="ECO:0008006" key="9">
    <source>
        <dbReference type="Google" id="ProtNLM"/>
    </source>
</evidence>
<evidence type="ECO:0000256" key="6">
    <source>
        <dbReference type="ARBA" id="ARBA00023288"/>
    </source>
</evidence>
<dbReference type="NCBIfam" id="NF047847">
    <property type="entry name" value="SS_mature_LptM"/>
    <property type="match status" value="1"/>
</dbReference>
<evidence type="ECO:0000256" key="3">
    <source>
        <dbReference type="ARBA" id="ARBA00023136"/>
    </source>
</evidence>
<dbReference type="InterPro" id="IPR032831">
    <property type="entry name" value="LptM_cons"/>
</dbReference>
<dbReference type="Pfam" id="PF13627">
    <property type="entry name" value="LptM_cons"/>
    <property type="match status" value="1"/>
</dbReference>
<evidence type="ECO:0000256" key="1">
    <source>
        <dbReference type="ARBA" id="ARBA00004459"/>
    </source>
</evidence>
<dbReference type="AlphaFoldDB" id="A0A2I7N3J9"/>
<dbReference type="PROSITE" id="PS51257">
    <property type="entry name" value="PROKAR_LIPOPROTEIN"/>
    <property type="match status" value="1"/>
</dbReference>
<protein>
    <recommendedName>
        <fullName evidence="9">Lipoprotein</fullName>
    </recommendedName>
</protein>
<dbReference type="Proteomes" id="UP000236655">
    <property type="component" value="Chromosome"/>
</dbReference>
<evidence type="ECO:0000313" key="7">
    <source>
        <dbReference type="EMBL" id="AUR51019.1"/>
    </source>
</evidence>